<dbReference type="CDD" id="cd09006">
    <property type="entry name" value="PNP_EcPNPI-like"/>
    <property type="match status" value="1"/>
</dbReference>
<sequence length="237" mass="26343">MTPHIEAQPGAYAETVLMPGDPLRAAFIAENFLKKAEQVNSIRNCLGFTGYYKNQRISVQASGMGQPSLGIYATELFDIYGVQRIIRIGTCGSFQDHVQLGDLVIPLTASSDSQLGKNRADGAHLSSCCSYDLLEKVMHTAKGYPHKVHVGSFFASDNFYDDRTNWWHAYRDAGVLGVDMETYYLYLLAMLRKRQALTINMVSDNFNSKETLNPKARVELSGKSVQILLDALCTESL</sequence>
<protein>
    <recommendedName>
        <fullName evidence="2">Uridine phosphorylase</fullName>
        <ecNumber evidence="1">2.4.2.3</ecNumber>
    </recommendedName>
</protein>
<dbReference type="KEGG" id="dla:I6G47_25060"/>
<gene>
    <name evidence="7" type="primary">deoD</name>
    <name evidence="7" type="ORF">I6G47_25060</name>
</gene>
<dbReference type="Gene3D" id="3.40.50.1580">
    <property type="entry name" value="Nucleoside phosphorylase domain"/>
    <property type="match status" value="1"/>
</dbReference>
<dbReference type="SUPFAM" id="SSF53167">
    <property type="entry name" value="Purine and uridine phosphorylases"/>
    <property type="match status" value="1"/>
</dbReference>
<dbReference type="Proteomes" id="UP000595064">
    <property type="component" value="Chromosome"/>
</dbReference>
<evidence type="ECO:0000256" key="1">
    <source>
        <dbReference type="ARBA" id="ARBA00011888"/>
    </source>
</evidence>
<evidence type="ECO:0000256" key="3">
    <source>
        <dbReference type="ARBA" id="ARBA00022676"/>
    </source>
</evidence>
<dbReference type="InterPro" id="IPR004402">
    <property type="entry name" value="DeoD-type"/>
</dbReference>
<evidence type="ECO:0000313" key="8">
    <source>
        <dbReference type="Proteomes" id="UP000595064"/>
    </source>
</evidence>
<dbReference type="PANTHER" id="PTHR43691:SF11">
    <property type="entry name" value="FI09636P-RELATED"/>
    <property type="match status" value="1"/>
</dbReference>
<comment type="catalytic activity">
    <reaction evidence="5">
        <text>uridine + phosphate = alpha-D-ribose 1-phosphate + uracil</text>
        <dbReference type="Rhea" id="RHEA:24388"/>
        <dbReference type="ChEBI" id="CHEBI:16704"/>
        <dbReference type="ChEBI" id="CHEBI:17568"/>
        <dbReference type="ChEBI" id="CHEBI:43474"/>
        <dbReference type="ChEBI" id="CHEBI:57720"/>
        <dbReference type="EC" id="2.4.2.3"/>
    </reaction>
</comment>
<dbReference type="GO" id="GO:0004850">
    <property type="term" value="F:uridine phosphorylase activity"/>
    <property type="evidence" value="ECO:0007669"/>
    <property type="project" value="UniProtKB-EC"/>
</dbReference>
<dbReference type="NCBIfam" id="TIGR00107">
    <property type="entry name" value="deoD"/>
    <property type="match status" value="1"/>
</dbReference>
<keyword evidence="8" id="KW-1185">Reference proteome</keyword>
<dbReference type="InterPro" id="IPR000845">
    <property type="entry name" value="Nucleoside_phosphorylase_d"/>
</dbReference>
<organism evidence="7 8">
    <name type="scientific">Delftia lacustris</name>
    <dbReference type="NCBI Taxonomy" id="558537"/>
    <lineage>
        <taxon>Bacteria</taxon>
        <taxon>Pseudomonadati</taxon>
        <taxon>Pseudomonadota</taxon>
        <taxon>Betaproteobacteria</taxon>
        <taxon>Burkholderiales</taxon>
        <taxon>Comamonadaceae</taxon>
        <taxon>Delftia</taxon>
    </lineage>
</organism>
<dbReference type="NCBIfam" id="NF004489">
    <property type="entry name" value="PRK05819.1"/>
    <property type="match status" value="1"/>
</dbReference>
<evidence type="ECO:0000256" key="4">
    <source>
        <dbReference type="ARBA" id="ARBA00022679"/>
    </source>
</evidence>
<evidence type="ECO:0000256" key="2">
    <source>
        <dbReference type="ARBA" id="ARBA00021980"/>
    </source>
</evidence>
<keyword evidence="4 7" id="KW-0808">Transferase</keyword>
<dbReference type="EC" id="2.4.2.3" evidence="1"/>
<dbReference type="EMBL" id="CP065748">
    <property type="protein sequence ID" value="QPS80240.1"/>
    <property type="molecule type" value="Genomic_DNA"/>
</dbReference>
<reference evidence="7 8" key="1">
    <citation type="submission" date="2020-12" db="EMBL/GenBank/DDBJ databases">
        <title>FDA dAtabase for Regulatory Grade micrObial Sequences (FDA-ARGOS): Supporting development and validation of Infectious Disease Dx tests.</title>
        <authorList>
            <person name="Sproer C."/>
            <person name="Gronow S."/>
            <person name="Severitt S."/>
            <person name="Schroder I."/>
            <person name="Tallon L."/>
            <person name="Sadzewicz L."/>
            <person name="Zhao X."/>
            <person name="Boylan J."/>
            <person name="Ott S."/>
            <person name="Bowen H."/>
            <person name="Vavikolanu K."/>
            <person name="Mehta A."/>
            <person name="Aluvathingal J."/>
            <person name="Nadendla S."/>
            <person name="Lowell S."/>
            <person name="Myers T."/>
            <person name="Yan Y."/>
            <person name="Sichtig H."/>
        </authorList>
    </citation>
    <scope>NUCLEOTIDE SEQUENCE [LARGE SCALE GENOMIC DNA]</scope>
    <source>
        <strain evidence="7 8">FDAARGOS_890</strain>
    </source>
</reference>
<dbReference type="InterPro" id="IPR035994">
    <property type="entry name" value="Nucleoside_phosphorylase_sf"/>
</dbReference>
<dbReference type="PANTHER" id="PTHR43691">
    <property type="entry name" value="URIDINE PHOSPHORYLASE"/>
    <property type="match status" value="1"/>
</dbReference>
<dbReference type="GO" id="GO:0009116">
    <property type="term" value="P:nucleoside metabolic process"/>
    <property type="evidence" value="ECO:0007669"/>
    <property type="project" value="InterPro"/>
</dbReference>
<evidence type="ECO:0000256" key="5">
    <source>
        <dbReference type="ARBA" id="ARBA00048447"/>
    </source>
</evidence>
<dbReference type="AlphaFoldDB" id="A0A7T2YQH1"/>
<dbReference type="GO" id="GO:0005829">
    <property type="term" value="C:cytosol"/>
    <property type="evidence" value="ECO:0007669"/>
    <property type="project" value="TreeGrafter"/>
</dbReference>
<dbReference type="Pfam" id="PF01048">
    <property type="entry name" value="PNP_UDP_1"/>
    <property type="match status" value="1"/>
</dbReference>
<proteinExistence type="predicted"/>
<dbReference type="RefSeq" id="WP_016454346.1">
    <property type="nucleotide sequence ID" value="NZ_CP065748.1"/>
</dbReference>
<feature type="domain" description="Nucleoside phosphorylase" evidence="6">
    <location>
        <begin position="16"/>
        <end position="231"/>
    </location>
</feature>
<keyword evidence="3 7" id="KW-0328">Glycosyltransferase</keyword>
<name>A0A7T2YQH1_9BURK</name>
<accession>A0A7T2YQH1</accession>
<dbReference type="GO" id="GO:0004731">
    <property type="term" value="F:purine-nucleoside phosphorylase activity"/>
    <property type="evidence" value="ECO:0007669"/>
    <property type="project" value="InterPro"/>
</dbReference>
<evidence type="ECO:0000259" key="6">
    <source>
        <dbReference type="Pfam" id="PF01048"/>
    </source>
</evidence>
<evidence type="ECO:0000313" key="7">
    <source>
        <dbReference type="EMBL" id="QPS80240.1"/>
    </source>
</evidence>